<proteinExistence type="predicted"/>
<organism evidence="1 2">
    <name type="scientific">Panagrellus redivivus</name>
    <name type="common">Microworm</name>
    <dbReference type="NCBI Taxonomy" id="6233"/>
    <lineage>
        <taxon>Eukaryota</taxon>
        <taxon>Metazoa</taxon>
        <taxon>Ecdysozoa</taxon>
        <taxon>Nematoda</taxon>
        <taxon>Chromadorea</taxon>
        <taxon>Rhabditida</taxon>
        <taxon>Tylenchina</taxon>
        <taxon>Panagrolaimomorpha</taxon>
        <taxon>Panagrolaimoidea</taxon>
        <taxon>Panagrolaimidae</taxon>
        <taxon>Panagrellus</taxon>
    </lineage>
</organism>
<reference evidence="2" key="2">
    <citation type="submission" date="2020-10" db="UniProtKB">
        <authorList>
            <consortium name="WormBaseParasite"/>
        </authorList>
    </citation>
    <scope>IDENTIFICATION</scope>
</reference>
<dbReference type="WBParaSite" id="Pan_g1054.t1">
    <property type="protein sequence ID" value="Pan_g1054.t1"/>
    <property type="gene ID" value="Pan_g1054"/>
</dbReference>
<reference evidence="1" key="1">
    <citation type="journal article" date="2013" name="Genetics">
        <title>The draft genome and transcriptome of Panagrellus redivivus are shaped by the harsh demands of a free-living lifestyle.</title>
        <authorList>
            <person name="Srinivasan J."/>
            <person name="Dillman A.R."/>
            <person name="Macchietto M.G."/>
            <person name="Heikkinen L."/>
            <person name="Lakso M."/>
            <person name="Fracchia K.M."/>
            <person name="Antoshechkin I."/>
            <person name="Mortazavi A."/>
            <person name="Wong G."/>
            <person name="Sternberg P.W."/>
        </authorList>
    </citation>
    <scope>NUCLEOTIDE SEQUENCE [LARGE SCALE GENOMIC DNA]</scope>
    <source>
        <strain evidence="1">MT8872</strain>
    </source>
</reference>
<name>A0A7E4UMI4_PANRE</name>
<evidence type="ECO:0000313" key="1">
    <source>
        <dbReference type="Proteomes" id="UP000492821"/>
    </source>
</evidence>
<protein>
    <submittedName>
        <fullName evidence="2">Uncharacterized protein</fullName>
    </submittedName>
</protein>
<dbReference type="AlphaFoldDB" id="A0A7E4UMI4"/>
<dbReference type="Proteomes" id="UP000492821">
    <property type="component" value="Unassembled WGS sequence"/>
</dbReference>
<keyword evidence="1" id="KW-1185">Reference proteome</keyword>
<sequence length="102" mass="11834">MSYPDVFKGIEGRLDDPIIEKLSVPGLYCCLMSDCFDQEFKKKLIVELRARSVKVLANVVPDELFFSPFPMYYLAHKYKVDKDNFVEGFKKPDVRKSTKFGL</sequence>
<accession>A0A7E4UMI4</accession>
<evidence type="ECO:0000313" key="2">
    <source>
        <dbReference type="WBParaSite" id="Pan_g1054.t1"/>
    </source>
</evidence>